<proteinExistence type="predicted"/>
<protein>
    <submittedName>
        <fullName evidence="2">Uncharacterized protein</fullName>
    </submittedName>
</protein>
<reference evidence="2 3" key="1">
    <citation type="journal article" date="2019" name="Commun. Biol.">
        <title>The bagworm genome reveals a unique fibroin gene that provides high tensile strength.</title>
        <authorList>
            <person name="Kono N."/>
            <person name="Nakamura H."/>
            <person name="Ohtoshi R."/>
            <person name="Tomita M."/>
            <person name="Numata K."/>
            <person name="Arakawa K."/>
        </authorList>
    </citation>
    <scope>NUCLEOTIDE SEQUENCE [LARGE SCALE GENOMIC DNA]</scope>
</reference>
<evidence type="ECO:0000313" key="2">
    <source>
        <dbReference type="EMBL" id="GBP40910.1"/>
    </source>
</evidence>
<sequence>MLRRQTTKDGIPIEAWTISKSSPYNPSYNRLSKSLRTDGSIFTTLGHKLAHSQRGRLTRSLHNEQTMSASPLCPIGGPTRFRRATSAHKVRRVPSGMRRSEIKPPASLFGDDRVFMKFLFVCRGPSRGVRDVVYSFGKHDCSLMNNTILLSASVYVAIVVVVAVVTESARRRAPRETSHADQPRDDLLRDWIAM</sequence>
<gene>
    <name evidence="2" type="ORF">EVAR_88971_1</name>
</gene>
<dbReference type="AlphaFoldDB" id="A0A4C1VQV9"/>
<keyword evidence="1" id="KW-1133">Transmembrane helix</keyword>
<dbReference type="Proteomes" id="UP000299102">
    <property type="component" value="Unassembled WGS sequence"/>
</dbReference>
<organism evidence="2 3">
    <name type="scientific">Eumeta variegata</name>
    <name type="common">Bagworm moth</name>
    <name type="synonym">Eumeta japonica</name>
    <dbReference type="NCBI Taxonomy" id="151549"/>
    <lineage>
        <taxon>Eukaryota</taxon>
        <taxon>Metazoa</taxon>
        <taxon>Ecdysozoa</taxon>
        <taxon>Arthropoda</taxon>
        <taxon>Hexapoda</taxon>
        <taxon>Insecta</taxon>
        <taxon>Pterygota</taxon>
        <taxon>Neoptera</taxon>
        <taxon>Endopterygota</taxon>
        <taxon>Lepidoptera</taxon>
        <taxon>Glossata</taxon>
        <taxon>Ditrysia</taxon>
        <taxon>Tineoidea</taxon>
        <taxon>Psychidae</taxon>
        <taxon>Oiketicinae</taxon>
        <taxon>Eumeta</taxon>
    </lineage>
</organism>
<feature type="transmembrane region" description="Helical" evidence="1">
    <location>
        <begin position="148"/>
        <end position="166"/>
    </location>
</feature>
<evidence type="ECO:0000313" key="3">
    <source>
        <dbReference type="Proteomes" id="UP000299102"/>
    </source>
</evidence>
<keyword evidence="1" id="KW-0472">Membrane</keyword>
<comment type="caution">
    <text evidence="2">The sequence shown here is derived from an EMBL/GenBank/DDBJ whole genome shotgun (WGS) entry which is preliminary data.</text>
</comment>
<keyword evidence="3" id="KW-1185">Reference proteome</keyword>
<evidence type="ECO:0000256" key="1">
    <source>
        <dbReference type="SAM" id="Phobius"/>
    </source>
</evidence>
<accession>A0A4C1VQV9</accession>
<keyword evidence="1" id="KW-0812">Transmembrane</keyword>
<name>A0A4C1VQV9_EUMVA</name>
<dbReference type="EMBL" id="BGZK01000389">
    <property type="protein sequence ID" value="GBP40910.1"/>
    <property type="molecule type" value="Genomic_DNA"/>
</dbReference>